<keyword evidence="4 6" id="KW-0808">Transferase</keyword>
<gene>
    <name evidence="6" type="primary">glgA</name>
    <name evidence="8" type="ORF">B5M47_02775</name>
</gene>
<dbReference type="AlphaFoldDB" id="A0A1W9NXZ5"/>
<dbReference type="GO" id="GO:0005978">
    <property type="term" value="P:glycogen biosynthetic process"/>
    <property type="evidence" value="ECO:0007669"/>
    <property type="project" value="UniProtKB-UniRule"/>
</dbReference>
<dbReference type="EC" id="2.4.1.21" evidence="6"/>
<proteinExistence type="inferred from homology"/>
<dbReference type="Pfam" id="PF13692">
    <property type="entry name" value="Glyco_trans_1_4"/>
    <property type="match status" value="1"/>
</dbReference>
<comment type="catalytic activity">
    <reaction evidence="1 6">
        <text>[(1-&gt;4)-alpha-D-glucosyl](n) + ADP-alpha-D-glucose = [(1-&gt;4)-alpha-D-glucosyl](n+1) + ADP + H(+)</text>
        <dbReference type="Rhea" id="RHEA:18189"/>
        <dbReference type="Rhea" id="RHEA-COMP:9584"/>
        <dbReference type="Rhea" id="RHEA-COMP:9587"/>
        <dbReference type="ChEBI" id="CHEBI:15378"/>
        <dbReference type="ChEBI" id="CHEBI:15444"/>
        <dbReference type="ChEBI" id="CHEBI:57498"/>
        <dbReference type="ChEBI" id="CHEBI:456216"/>
        <dbReference type="EC" id="2.4.1.21"/>
    </reaction>
</comment>
<dbReference type="UniPathway" id="UPA00164"/>
<dbReference type="EMBL" id="MZGJ01000015">
    <property type="protein sequence ID" value="OQX50880.1"/>
    <property type="molecule type" value="Genomic_DNA"/>
</dbReference>
<evidence type="ECO:0000259" key="7">
    <source>
        <dbReference type="Pfam" id="PF08323"/>
    </source>
</evidence>
<dbReference type="SUPFAM" id="SSF53756">
    <property type="entry name" value="UDP-Glycosyltransferase/glycogen phosphorylase"/>
    <property type="match status" value="1"/>
</dbReference>
<dbReference type="Proteomes" id="UP000192520">
    <property type="component" value="Unassembled WGS sequence"/>
</dbReference>
<evidence type="ECO:0000256" key="6">
    <source>
        <dbReference type="HAMAP-Rule" id="MF_00484"/>
    </source>
</evidence>
<accession>A0A1W9NXZ5</accession>
<feature type="binding site" evidence="6">
    <location>
        <position position="15"/>
    </location>
    <ligand>
        <name>ADP-alpha-D-glucose</name>
        <dbReference type="ChEBI" id="CHEBI:57498"/>
    </ligand>
</feature>
<name>A0A1W9NXZ5_UNCC3</name>
<dbReference type="CDD" id="cd03791">
    <property type="entry name" value="GT5_Glycogen_synthase_DULL1-like"/>
    <property type="match status" value="1"/>
</dbReference>
<dbReference type="GO" id="GO:0004373">
    <property type="term" value="F:alpha-1,4-glucan glucosyltransferase (UDP-glucose donor) activity"/>
    <property type="evidence" value="ECO:0007669"/>
    <property type="project" value="InterPro"/>
</dbReference>
<dbReference type="NCBIfam" id="TIGR02095">
    <property type="entry name" value="glgA"/>
    <property type="match status" value="1"/>
</dbReference>
<comment type="caution">
    <text evidence="8">The sequence shown here is derived from an EMBL/GenBank/DDBJ whole genome shotgun (WGS) entry which is preliminary data.</text>
</comment>
<evidence type="ECO:0000313" key="9">
    <source>
        <dbReference type="Proteomes" id="UP000192520"/>
    </source>
</evidence>
<reference evidence="9" key="1">
    <citation type="submission" date="2017-03" db="EMBL/GenBank/DDBJ databases">
        <title>Novel pathways for hydrocarbon cycling and metabolic interdependencies in hydrothermal sediment communities.</title>
        <authorList>
            <person name="Dombrowski N."/>
            <person name="Seitz K."/>
            <person name="Teske A."/>
            <person name="Baker B."/>
        </authorList>
    </citation>
    <scope>NUCLEOTIDE SEQUENCE [LARGE SCALE GENOMIC DNA]</scope>
</reference>
<dbReference type="Pfam" id="PF08323">
    <property type="entry name" value="Glyco_transf_5"/>
    <property type="match status" value="1"/>
</dbReference>
<comment type="similarity">
    <text evidence="2 6">Belongs to the glycosyltransferase 1 family. Bacterial/plant glycogen synthase subfamily.</text>
</comment>
<evidence type="ECO:0000256" key="1">
    <source>
        <dbReference type="ARBA" id="ARBA00001478"/>
    </source>
</evidence>
<dbReference type="GO" id="GO:0009011">
    <property type="term" value="F:alpha-1,4-glucan glucosyltransferase (ADP-glucose donor) activity"/>
    <property type="evidence" value="ECO:0007669"/>
    <property type="project" value="UniProtKB-UniRule"/>
</dbReference>
<evidence type="ECO:0000256" key="3">
    <source>
        <dbReference type="ARBA" id="ARBA00022676"/>
    </source>
</evidence>
<protein>
    <recommendedName>
        <fullName evidence="6">Glycogen synthase</fullName>
        <ecNumber evidence="6">2.4.1.21</ecNumber>
    </recommendedName>
    <alternativeName>
        <fullName evidence="6">Starch [bacterial glycogen] synthase</fullName>
    </alternativeName>
</protein>
<keyword evidence="3 6" id="KW-0328">Glycosyltransferase</keyword>
<evidence type="ECO:0000256" key="5">
    <source>
        <dbReference type="ARBA" id="ARBA00023056"/>
    </source>
</evidence>
<dbReference type="PANTHER" id="PTHR45825:SF11">
    <property type="entry name" value="ALPHA AMYLASE DOMAIN-CONTAINING PROTEIN"/>
    <property type="match status" value="1"/>
</dbReference>
<keyword evidence="5 6" id="KW-0320">Glycogen biosynthesis</keyword>
<dbReference type="InterPro" id="IPR013534">
    <property type="entry name" value="Starch_synth_cat_dom"/>
</dbReference>
<organism evidence="8 9">
    <name type="scientific">candidate division CPR3 bacterium 4484_211</name>
    <dbReference type="NCBI Taxonomy" id="1968527"/>
    <lineage>
        <taxon>Bacteria</taxon>
        <taxon>Bacteria division CPR3</taxon>
    </lineage>
</organism>
<dbReference type="PANTHER" id="PTHR45825">
    <property type="entry name" value="GRANULE-BOUND STARCH SYNTHASE 1, CHLOROPLASTIC/AMYLOPLASTIC"/>
    <property type="match status" value="1"/>
</dbReference>
<comment type="pathway">
    <text evidence="6">Glycan biosynthesis; glycogen biosynthesis.</text>
</comment>
<dbReference type="Gene3D" id="3.40.50.2000">
    <property type="entry name" value="Glycogen Phosphorylase B"/>
    <property type="match status" value="2"/>
</dbReference>
<evidence type="ECO:0000256" key="4">
    <source>
        <dbReference type="ARBA" id="ARBA00022679"/>
    </source>
</evidence>
<comment type="function">
    <text evidence="6">Synthesizes alpha-1,4-glucan chains using ADP-glucose.</text>
</comment>
<evidence type="ECO:0000313" key="8">
    <source>
        <dbReference type="EMBL" id="OQX50880.1"/>
    </source>
</evidence>
<dbReference type="HAMAP" id="MF_00484">
    <property type="entry name" value="Glycogen_synth"/>
    <property type="match status" value="1"/>
</dbReference>
<feature type="domain" description="Starch synthase catalytic" evidence="7">
    <location>
        <begin position="2"/>
        <end position="252"/>
    </location>
</feature>
<evidence type="ECO:0000256" key="2">
    <source>
        <dbReference type="ARBA" id="ARBA00010281"/>
    </source>
</evidence>
<dbReference type="InterPro" id="IPR011835">
    <property type="entry name" value="GS/SS"/>
</dbReference>
<dbReference type="STRING" id="1968527.B5M47_02775"/>
<sequence length="499" mass="56232">MKVLFAASECAPFVKVGGLGDVIGSLPSALIKEGIDARAVIPFYRVVSPLDFNLVPVMEFEVGFRNKRYPVTAYLSYHPDNYDFKVYLLKNEAFLDEGGETAFANTQEEIRTYAFFSQAVVSFVAKLAHWSLITKKDESWVPQIIHCHDWHTGIIPQLIKVGYGLDPQLSKVKTVFTIHNLSYQGISHPQIADALNRALKDAPLVRWDLQDHNVDLLLQGIIGSDIVSTVSPSYAQEIKTEKFGEGLQEVLKSCEGKIRGILNGIDYRSWDPKTDKNLKVNYSFSKETGVTQELLDARAENKRALQEQLNLETDEASFLIGFIGRLDGAQKGLDLMEGLIYKLPQMSLPIQLVILGTGDKLWEERLSRVGREQPNVSVNIKFDSALARLIFGGSDSITMPSSFEPCGLPQMIGMRYGALPIVHAVGGLKDSVNDGVDGFKFNKYSVDDFVEAIKRSYYTYRDKPKWQRMMYSAMSRDFSWNRSAKEYVNLYREVMEKSN</sequence>